<feature type="compositionally biased region" description="Polar residues" evidence="3">
    <location>
        <begin position="11"/>
        <end position="36"/>
    </location>
</feature>
<feature type="compositionally biased region" description="Polar residues" evidence="3">
    <location>
        <begin position="64"/>
        <end position="81"/>
    </location>
</feature>
<evidence type="ECO:0000259" key="4">
    <source>
        <dbReference type="PROSITE" id="PS50003"/>
    </source>
</evidence>
<dbReference type="RefSeq" id="XP_007673249.1">
    <property type="nucleotide sequence ID" value="XM_007675059.1"/>
</dbReference>
<feature type="compositionally biased region" description="Basic and acidic residues" evidence="3">
    <location>
        <begin position="618"/>
        <end position="627"/>
    </location>
</feature>
<evidence type="ECO:0000256" key="1">
    <source>
        <dbReference type="ARBA" id="ARBA00022553"/>
    </source>
</evidence>
<feature type="compositionally biased region" description="Low complexity" evidence="3">
    <location>
        <begin position="90"/>
        <end position="108"/>
    </location>
</feature>
<dbReference type="InterPro" id="IPR043453">
    <property type="entry name" value="Slm1_PH"/>
</dbReference>
<dbReference type="OrthoDB" id="5598057at2759"/>
<dbReference type="EMBL" id="KB445551">
    <property type="protein sequence ID" value="EMC99627.1"/>
    <property type="molecule type" value="Genomic_DNA"/>
</dbReference>
<reference evidence="5 6" key="1">
    <citation type="journal article" date="2012" name="PLoS Pathog.">
        <title>Diverse lifestyles and strategies of plant pathogenesis encoded in the genomes of eighteen Dothideomycetes fungi.</title>
        <authorList>
            <person name="Ohm R.A."/>
            <person name="Feau N."/>
            <person name="Henrissat B."/>
            <person name="Schoch C.L."/>
            <person name="Horwitz B.A."/>
            <person name="Barry K.W."/>
            <person name="Condon B.J."/>
            <person name="Copeland A.C."/>
            <person name="Dhillon B."/>
            <person name="Glaser F."/>
            <person name="Hesse C.N."/>
            <person name="Kosti I."/>
            <person name="LaButti K."/>
            <person name="Lindquist E.A."/>
            <person name="Lucas S."/>
            <person name="Salamov A.A."/>
            <person name="Bradshaw R.E."/>
            <person name="Ciuffetti L."/>
            <person name="Hamelin R.C."/>
            <person name="Kema G.H.J."/>
            <person name="Lawrence C."/>
            <person name="Scott J.A."/>
            <person name="Spatafora J.W."/>
            <person name="Turgeon B.G."/>
            <person name="de Wit P.J.G.M."/>
            <person name="Zhong S."/>
            <person name="Goodwin S.B."/>
            <person name="Grigoriev I.V."/>
        </authorList>
    </citation>
    <scope>NUCLEOTIDE SEQUENCE [LARGE SCALE GENOMIC DNA]</scope>
    <source>
        <strain evidence="5 6">UAMH 10762</strain>
    </source>
</reference>
<dbReference type="GeneID" id="19108314"/>
<gene>
    <name evidence="5" type="ORF">BAUCODRAFT_136210</name>
</gene>
<keyword evidence="6" id="KW-1185">Reference proteome</keyword>
<dbReference type="AlphaFoldDB" id="M2LY49"/>
<feature type="region of interest" description="Disordered" evidence="3">
    <location>
        <begin position="1"/>
        <end position="112"/>
    </location>
</feature>
<organism evidence="5 6">
    <name type="scientific">Baudoinia panamericana (strain UAMH 10762)</name>
    <name type="common">Angels' share fungus</name>
    <name type="synonym">Baudoinia compniacensis (strain UAMH 10762)</name>
    <dbReference type="NCBI Taxonomy" id="717646"/>
    <lineage>
        <taxon>Eukaryota</taxon>
        <taxon>Fungi</taxon>
        <taxon>Dikarya</taxon>
        <taxon>Ascomycota</taxon>
        <taxon>Pezizomycotina</taxon>
        <taxon>Dothideomycetes</taxon>
        <taxon>Dothideomycetidae</taxon>
        <taxon>Mycosphaerellales</taxon>
        <taxon>Teratosphaeriaceae</taxon>
        <taxon>Baudoinia</taxon>
    </lineage>
</organism>
<evidence type="ECO:0000313" key="6">
    <source>
        <dbReference type="Proteomes" id="UP000011761"/>
    </source>
</evidence>
<feature type="domain" description="PH" evidence="4">
    <location>
        <begin position="400"/>
        <end position="506"/>
    </location>
</feature>
<dbReference type="InterPro" id="IPR011993">
    <property type="entry name" value="PH-like_dom_sf"/>
</dbReference>
<keyword evidence="1" id="KW-0597">Phosphoprotein</keyword>
<dbReference type="STRING" id="717646.M2LY49"/>
<dbReference type="PROSITE" id="PS50003">
    <property type="entry name" value="PH_DOMAIN"/>
    <property type="match status" value="1"/>
</dbReference>
<accession>M2LY49</accession>
<proteinExistence type="predicted"/>
<dbReference type="SUPFAM" id="SSF50729">
    <property type="entry name" value="PH domain-like"/>
    <property type="match status" value="1"/>
</dbReference>
<sequence length="627" mass="68842">MSTPQHAGANTGVSDFAQANPTISSPLAQSAGQQSAFHEDLDSSQRGDSSIQGTDDGNAGVGRSASTATTAVSPQAPARSNTLKKKASIRRTGSLKRSGSRRSLAAGSVKSVGGVETGSDDFNSVLYTPIPTQGTPTEVLANRFQAWRQLLKSLITYFREIEDSYDTRAKAIRKVQNTIANIAQPSIFISEHGLGDATRMLDDYHKRSIAEANKSRDIENDVIGALTGLRADLGQKIKEIKSLSGDFKNSVDREKEGTKREIEKLQAALQHADHEDGGATGKNDPFVVRLGVDRMVERQIDEENYLHRAYLNLESSGRELESIVVGEIQKAYNALAGILKREADDAYNVVEHLRSGPIAMPKDREWLQFVIHDPHFVDPNVPLRRIEDITYPGKHHPAAAEVRAGMLERKSKYLKSYTPGWYVLSPTHLHEFKSADKIYTQPPVMSLYLAEQKLGSRSEEGSSSNKFMLKGRKSGGGVHQGHNWVFRAESHDTMLAWYEDIRNLTESTGEARNAYVRKHARSISGVSERGTVSSDGFEDDEADAEPYRADVASLAEHNPPPTEEKQLRPQPGGRFPSDLQVPRREAALSHSSGSSEPERELVAAAGVVPGSVQQDYAPHGEDPYRLE</sequence>
<dbReference type="OMA" id="MSWYEDI"/>
<dbReference type="PANTHER" id="PTHR31941">
    <property type="entry name" value="CYTOSKELETAL SIGNALING PROTEIN SLM1"/>
    <property type="match status" value="1"/>
</dbReference>
<dbReference type="Pfam" id="PF20399">
    <property type="entry name" value="PH_20"/>
    <property type="match status" value="1"/>
</dbReference>
<protein>
    <recommendedName>
        <fullName evidence="4">PH domain-containing protein</fullName>
    </recommendedName>
</protein>
<keyword evidence="2" id="KW-0175">Coiled coil</keyword>
<dbReference type="PANTHER" id="PTHR31941:SF16">
    <property type="entry name" value="PHOSPHATIDYLINOSITOL 4,5-BISPHOSPHATE-BINDING PROTEIN SLM1-RELATED"/>
    <property type="match status" value="1"/>
</dbReference>
<dbReference type="HOGENOM" id="CLU_006465_1_1_1"/>
<feature type="compositionally biased region" description="Polar residues" evidence="3">
    <location>
        <begin position="46"/>
        <end position="55"/>
    </location>
</feature>
<dbReference type="Gene3D" id="2.30.29.30">
    <property type="entry name" value="Pleckstrin-homology domain (PH domain)/Phosphotyrosine-binding domain (PTB)"/>
    <property type="match status" value="1"/>
</dbReference>
<dbReference type="CDD" id="cd13311">
    <property type="entry name" value="PH_Slm1"/>
    <property type="match status" value="1"/>
</dbReference>
<feature type="coiled-coil region" evidence="2">
    <location>
        <begin position="248"/>
        <end position="275"/>
    </location>
</feature>
<feature type="region of interest" description="Disordered" evidence="3">
    <location>
        <begin position="522"/>
        <end position="627"/>
    </location>
</feature>
<dbReference type="Proteomes" id="UP000011761">
    <property type="component" value="Unassembled WGS sequence"/>
</dbReference>
<dbReference type="KEGG" id="bcom:BAUCODRAFT_136210"/>
<dbReference type="SMART" id="SM00233">
    <property type="entry name" value="PH"/>
    <property type="match status" value="1"/>
</dbReference>
<dbReference type="Pfam" id="PF20400">
    <property type="entry name" value="BAR_4"/>
    <property type="match status" value="1"/>
</dbReference>
<name>M2LY49_BAUPA</name>
<dbReference type="InterPro" id="IPR046869">
    <property type="entry name" value="SLM1/RGC1-like_PH"/>
</dbReference>
<dbReference type="InterPro" id="IPR046868">
    <property type="entry name" value="BAR_4"/>
</dbReference>
<dbReference type="InterPro" id="IPR001849">
    <property type="entry name" value="PH_domain"/>
</dbReference>
<evidence type="ECO:0000256" key="3">
    <source>
        <dbReference type="SAM" id="MobiDB-lite"/>
    </source>
</evidence>
<dbReference type="eggNOG" id="ENOG502QRAF">
    <property type="taxonomic scope" value="Eukaryota"/>
</dbReference>
<feature type="non-terminal residue" evidence="5">
    <location>
        <position position="627"/>
    </location>
</feature>
<evidence type="ECO:0000313" key="5">
    <source>
        <dbReference type="EMBL" id="EMC99627.1"/>
    </source>
</evidence>
<evidence type="ECO:0000256" key="2">
    <source>
        <dbReference type="SAM" id="Coils"/>
    </source>
</evidence>